<gene>
    <name evidence="1" type="ORF">MNBD_IGNAVI01-2181</name>
</gene>
<accession>A0A3B1CQF4</accession>
<name>A0A3B1CQF4_9ZZZZ</name>
<dbReference type="AlphaFoldDB" id="A0A3B1CQF4"/>
<organism evidence="1">
    <name type="scientific">hydrothermal vent metagenome</name>
    <dbReference type="NCBI Taxonomy" id="652676"/>
    <lineage>
        <taxon>unclassified sequences</taxon>
        <taxon>metagenomes</taxon>
        <taxon>ecological metagenomes</taxon>
    </lineage>
</organism>
<reference evidence="1" key="1">
    <citation type="submission" date="2018-06" db="EMBL/GenBank/DDBJ databases">
        <authorList>
            <person name="Zhirakovskaya E."/>
        </authorList>
    </citation>
    <scope>NUCLEOTIDE SEQUENCE</scope>
</reference>
<evidence type="ECO:0000313" key="1">
    <source>
        <dbReference type="EMBL" id="VAX24920.1"/>
    </source>
</evidence>
<sequence>MTEQEFIKKWIEKIENDLLTNFPDDYIKEYKTETVQLPSKAFSIASELFGQYEVLDAGNNIVIQTDDYYLVKYLLYANRTKPTSVLVPTVKSEVETVVKEYEKLLDLIIKEVMKEIKVVLPTGDTLKVSNQIFNRINLTRY</sequence>
<protein>
    <submittedName>
        <fullName evidence="1">Uncharacterized protein</fullName>
    </submittedName>
</protein>
<proteinExistence type="predicted"/>
<dbReference type="EMBL" id="UOGD01000286">
    <property type="protein sequence ID" value="VAX24920.1"/>
    <property type="molecule type" value="Genomic_DNA"/>
</dbReference>